<evidence type="ECO:0000313" key="1">
    <source>
        <dbReference type="EMBL" id="KAI3766342.1"/>
    </source>
</evidence>
<accession>A0ACB9F5F3</accession>
<evidence type="ECO:0000313" key="2">
    <source>
        <dbReference type="Proteomes" id="UP001055811"/>
    </source>
</evidence>
<sequence>MAVRVFSMPSLSIHRKPNPTPSTSKRVFIYAKADSEKRSSPPIQIKSTIKLQKVFEDKSSGIVCYKDDKGEVICEGYDEGPRLPEHWFSSHRRDAEAIIRLLKRSLLQVIGGAGKVN</sequence>
<comment type="caution">
    <text evidence="1">The sequence shown here is derived from an EMBL/GenBank/DDBJ whole genome shotgun (WGS) entry which is preliminary data.</text>
</comment>
<reference evidence="1 2" key="2">
    <citation type="journal article" date="2022" name="Mol. Ecol. Resour.">
        <title>The genomes of chicory, endive, great burdock and yacon provide insights into Asteraceae paleo-polyploidization history and plant inulin production.</title>
        <authorList>
            <person name="Fan W."/>
            <person name="Wang S."/>
            <person name="Wang H."/>
            <person name="Wang A."/>
            <person name="Jiang F."/>
            <person name="Liu H."/>
            <person name="Zhao H."/>
            <person name="Xu D."/>
            <person name="Zhang Y."/>
        </authorList>
    </citation>
    <scope>NUCLEOTIDE SEQUENCE [LARGE SCALE GENOMIC DNA]</scope>
    <source>
        <strain evidence="2">cv. Punajuju</strain>
        <tissue evidence="1">Leaves</tissue>
    </source>
</reference>
<gene>
    <name evidence="1" type="ORF">L2E82_16396</name>
</gene>
<reference evidence="2" key="1">
    <citation type="journal article" date="2022" name="Mol. Ecol. Resour.">
        <title>The genomes of chicory, endive, great burdock and yacon provide insights into Asteraceae palaeo-polyploidization history and plant inulin production.</title>
        <authorList>
            <person name="Fan W."/>
            <person name="Wang S."/>
            <person name="Wang H."/>
            <person name="Wang A."/>
            <person name="Jiang F."/>
            <person name="Liu H."/>
            <person name="Zhao H."/>
            <person name="Xu D."/>
            <person name="Zhang Y."/>
        </authorList>
    </citation>
    <scope>NUCLEOTIDE SEQUENCE [LARGE SCALE GENOMIC DNA]</scope>
    <source>
        <strain evidence="2">cv. Punajuju</strain>
    </source>
</reference>
<proteinExistence type="predicted"/>
<organism evidence="1 2">
    <name type="scientific">Cichorium intybus</name>
    <name type="common">Chicory</name>
    <dbReference type="NCBI Taxonomy" id="13427"/>
    <lineage>
        <taxon>Eukaryota</taxon>
        <taxon>Viridiplantae</taxon>
        <taxon>Streptophyta</taxon>
        <taxon>Embryophyta</taxon>
        <taxon>Tracheophyta</taxon>
        <taxon>Spermatophyta</taxon>
        <taxon>Magnoliopsida</taxon>
        <taxon>eudicotyledons</taxon>
        <taxon>Gunneridae</taxon>
        <taxon>Pentapetalae</taxon>
        <taxon>asterids</taxon>
        <taxon>campanulids</taxon>
        <taxon>Asterales</taxon>
        <taxon>Asteraceae</taxon>
        <taxon>Cichorioideae</taxon>
        <taxon>Cichorieae</taxon>
        <taxon>Cichoriinae</taxon>
        <taxon>Cichorium</taxon>
    </lineage>
</organism>
<dbReference type="EMBL" id="CM042011">
    <property type="protein sequence ID" value="KAI3766342.1"/>
    <property type="molecule type" value="Genomic_DNA"/>
</dbReference>
<protein>
    <submittedName>
        <fullName evidence="1">Uncharacterized protein</fullName>
    </submittedName>
</protein>
<name>A0ACB9F5F3_CICIN</name>
<dbReference type="Proteomes" id="UP001055811">
    <property type="component" value="Linkage Group LG03"/>
</dbReference>
<keyword evidence="2" id="KW-1185">Reference proteome</keyword>